<dbReference type="InterPro" id="IPR045886">
    <property type="entry name" value="ThiF/MoeB/HesA"/>
</dbReference>
<dbReference type="PANTHER" id="PTHR43267:SF1">
    <property type="entry name" value="TRNA THREONYLCARBAMOYLADENOSINE DEHYDRATASE"/>
    <property type="match status" value="1"/>
</dbReference>
<comment type="caution">
    <text evidence="2">The sequence shown here is derived from an EMBL/GenBank/DDBJ whole genome shotgun (WGS) entry which is preliminary data.</text>
</comment>
<accession>A0A9D2H140</accession>
<dbReference type="GO" id="GO:0061504">
    <property type="term" value="P:cyclic threonylcarbamoyladenosine biosynthetic process"/>
    <property type="evidence" value="ECO:0007669"/>
    <property type="project" value="TreeGrafter"/>
</dbReference>
<dbReference type="Proteomes" id="UP000824221">
    <property type="component" value="Unassembled WGS sequence"/>
</dbReference>
<protein>
    <submittedName>
        <fullName evidence="2">tRNA threonylcarbamoyladenosine dehydratase</fullName>
    </submittedName>
</protein>
<dbReference type="SUPFAM" id="SSF69572">
    <property type="entry name" value="Activating enzymes of the ubiquitin-like proteins"/>
    <property type="match status" value="1"/>
</dbReference>
<dbReference type="GO" id="GO:0008641">
    <property type="term" value="F:ubiquitin-like modifier activating enzyme activity"/>
    <property type="evidence" value="ECO:0007669"/>
    <property type="project" value="InterPro"/>
</dbReference>
<dbReference type="EMBL" id="DXAJ01000024">
    <property type="protein sequence ID" value="HJA02007.1"/>
    <property type="molecule type" value="Genomic_DNA"/>
</dbReference>
<dbReference type="AlphaFoldDB" id="A0A9D2H140"/>
<dbReference type="InterPro" id="IPR035985">
    <property type="entry name" value="Ubiquitin-activating_enz"/>
</dbReference>
<evidence type="ECO:0000259" key="1">
    <source>
        <dbReference type="Pfam" id="PF00899"/>
    </source>
</evidence>
<dbReference type="Pfam" id="PF00899">
    <property type="entry name" value="ThiF"/>
    <property type="match status" value="1"/>
</dbReference>
<sequence length="264" mass="28120">MNKFDNENDRERFSRTRALFGEEAMQKLASARVAVFGLGGVGGHCAEALARSGVGALDLIDGDAVALSNCNRQVFATDKTVGMRKAEAAKERIALLSPRCRVTAHDMFFLPENAGDLDFSAFDYVVDAIDTVSGKIAILERARLAGVPAVSAMGAGNKLDPTRFEVAPIEETSVCPLARVMRRELKKRGISGVKAVYSKEEPRLPRFDRLQDGAPAAIPEEGADGNPAGKTANHKPVPGSVAFVPSVMGLILAGEVVKDLTGIR</sequence>
<dbReference type="PANTHER" id="PTHR43267">
    <property type="entry name" value="TRNA THREONYLCARBAMOYLADENOSINE DEHYDRATASE"/>
    <property type="match status" value="1"/>
</dbReference>
<proteinExistence type="predicted"/>
<evidence type="ECO:0000313" key="3">
    <source>
        <dbReference type="Proteomes" id="UP000824221"/>
    </source>
</evidence>
<organism evidence="2 3">
    <name type="scientific">Candidatus Gallimonas gallistercoris</name>
    <dbReference type="NCBI Taxonomy" id="2838602"/>
    <lineage>
        <taxon>Bacteria</taxon>
        <taxon>Bacillati</taxon>
        <taxon>Bacillota</taxon>
        <taxon>Clostridia</taxon>
        <taxon>Candidatus Gallimonas</taxon>
    </lineage>
</organism>
<dbReference type="Gene3D" id="3.40.50.720">
    <property type="entry name" value="NAD(P)-binding Rossmann-like Domain"/>
    <property type="match status" value="1"/>
</dbReference>
<dbReference type="CDD" id="cd00755">
    <property type="entry name" value="YgdL_like"/>
    <property type="match status" value="1"/>
</dbReference>
<dbReference type="GO" id="GO:0061503">
    <property type="term" value="F:tRNA threonylcarbamoyladenosine dehydratase"/>
    <property type="evidence" value="ECO:0007669"/>
    <property type="project" value="TreeGrafter"/>
</dbReference>
<name>A0A9D2H140_9FIRM</name>
<reference evidence="2" key="1">
    <citation type="journal article" date="2021" name="PeerJ">
        <title>Extensive microbial diversity within the chicken gut microbiome revealed by metagenomics and culture.</title>
        <authorList>
            <person name="Gilroy R."/>
            <person name="Ravi A."/>
            <person name="Getino M."/>
            <person name="Pursley I."/>
            <person name="Horton D.L."/>
            <person name="Alikhan N.F."/>
            <person name="Baker D."/>
            <person name="Gharbi K."/>
            <person name="Hall N."/>
            <person name="Watson M."/>
            <person name="Adriaenssens E.M."/>
            <person name="Foster-Nyarko E."/>
            <person name="Jarju S."/>
            <person name="Secka A."/>
            <person name="Antonio M."/>
            <person name="Oren A."/>
            <person name="Chaudhuri R.R."/>
            <person name="La Ragione R."/>
            <person name="Hildebrand F."/>
            <person name="Pallen M.J."/>
        </authorList>
    </citation>
    <scope>NUCLEOTIDE SEQUENCE</scope>
    <source>
        <strain evidence="2">CHK156-179</strain>
    </source>
</reference>
<gene>
    <name evidence="2" type="ORF">H9797_01310</name>
</gene>
<dbReference type="InterPro" id="IPR000594">
    <property type="entry name" value="ThiF_NAD_FAD-bd"/>
</dbReference>
<feature type="domain" description="THIF-type NAD/FAD binding fold" evidence="1">
    <location>
        <begin position="14"/>
        <end position="263"/>
    </location>
</feature>
<reference evidence="2" key="2">
    <citation type="submission" date="2021-04" db="EMBL/GenBank/DDBJ databases">
        <authorList>
            <person name="Gilroy R."/>
        </authorList>
    </citation>
    <scope>NUCLEOTIDE SEQUENCE</scope>
    <source>
        <strain evidence="2">CHK156-179</strain>
    </source>
</reference>
<evidence type="ECO:0000313" key="2">
    <source>
        <dbReference type="EMBL" id="HJA02007.1"/>
    </source>
</evidence>